<dbReference type="RefSeq" id="WP_230475319.1">
    <property type="nucleotide sequence ID" value="NZ_CP072842.1"/>
</dbReference>
<dbReference type="Gene3D" id="2.40.128.270">
    <property type="match status" value="1"/>
</dbReference>
<feature type="chain" id="PRO_5046484444" evidence="1">
    <location>
        <begin position="27"/>
        <end position="144"/>
    </location>
</feature>
<proteinExistence type="predicted"/>
<keyword evidence="1" id="KW-0732">Signal</keyword>
<feature type="signal peptide" evidence="1">
    <location>
        <begin position="1"/>
        <end position="26"/>
    </location>
</feature>
<dbReference type="PANTHER" id="PTHR35535">
    <property type="entry name" value="HEAT SHOCK PROTEIN HSLJ"/>
    <property type="match status" value="1"/>
</dbReference>
<evidence type="ECO:0000256" key="1">
    <source>
        <dbReference type="SAM" id="SignalP"/>
    </source>
</evidence>
<organism evidence="3 4">
    <name type="scientific">Faecalibacter bovis</name>
    <dbReference type="NCBI Taxonomy" id="2898187"/>
    <lineage>
        <taxon>Bacteria</taxon>
        <taxon>Pseudomonadati</taxon>
        <taxon>Bacteroidota</taxon>
        <taxon>Flavobacteriia</taxon>
        <taxon>Flavobacteriales</taxon>
        <taxon>Weeksellaceae</taxon>
        <taxon>Faecalibacter</taxon>
    </lineage>
</organism>
<dbReference type="Pfam" id="PF03724">
    <property type="entry name" value="META"/>
    <property type="match status" value="1"/>
</dbReference>
<reference evidence="4" key="2">
    <citation type="submission" date="2021-04" db="EMBL/GenBank/DDBJ databases">
        <title>Taxonomy of Flavobacteriaceae bacterium ZY171143.</title>
        <authorList>
            <person name="Li F."/>
        </authorList>
    </citation>
    <scope>NUCLEOTIDE SEQUENCE [LARGE SCALE GENOMIC DNA]</scope>
    <source>
        <strain evidence="4">ZY171143</strain>
    </source>
</reference>
<gene>
    <name evidence="3" type="ORF">J9309_07715</name>
</gene>
<dbReference type="InterPro" id="IPR005184">
    <property type="entry name" value="DUF306_Meta_HslJ"/>
</dbReference>
<evidence type="ECO:0000313" key="4">
    <source>
        <dbReference type="Proteomes" id="UP000672011"/>
    </source>
</evidence>
<evidence type="ECO:0000259" key="2">
    <source>
        <dbReference type="Pfam" id="PF03724"/>
    </source>
</evidence>
<sequence length="144" mass="15853">MKFVKVLSVLALSGILLTGCTTSKSASTGYNVTTKNKSSLTETKWNLVEDDEIVKGFNGENVHITITEDGNLNGYAGCNQIFSEGLLEGSSIKFNLIGGTKMLCPSMKIEESFTSILKSVDRYEIKGNELYFYKGNMLLLKFIN</sequence>
<feature type="domain" description="DUF306" evidence="2">
    <location>
        <begin position="38"/>
        <end position="135"/>
    </location>
</feature>
<reference evidence="3 4" key="1">
    <citation type="journal article" date="2021" name="Int. J. Syst. Evol. Microbiol.">
        <title>Faecalibacter bovis sp. nov., isolated from cow faeces.</title>
        <authorList>
            <person name="Li F."/>
            <person name="Zhao W."/>
            <person name="Hong Q."/>
            <person name="Shao Q."/>
            <person name="Song J."/>
            <person name="Yang S."/>
        </authorList>
    </citation>
    <scope>NUCLEOTIDE SEQUENCE [LARGE SCALE GENOMIC DNA]</scope>
    <source>
        <strain evidence="3 4">ZY171143</strain>
    </source>
</reference>
<dbReference type="EMBL" id="CP072842">
    <property type="protein sequence ID" value="QTV04697.1"/>
    <property type="molecule type" value="Genomic_DNA"/>
</dbReference>
<name>A0ABX7XA85_9FLAO</name>
<dbReference type="InterPro" id="IPR053147">
    <property type="entry name" value="Hsp_HslJ-like"/>
</dbReference>
<protein>
    <submittedName>
        <fullName evidence="3">META domain-containing protein</fullName>
    </submittedName>
</protein>
<evidence type="ECO:0000313" key="3">
    <source>
        <dbReference type="EMBL" id="QTV04697.1"/>
    </source>
</evidence>
<dbReference type="InterPro" id="IPR038670">
    <property type="entry name" value="HslJ-like_sf"/>
</dbReference>
<dbReference type="PANTHER" id="PTHR35535:SF2">
    <property type="entry name" value="DUF306 DOMAIN-CONTAINING PROTEIN"/>
    <property type="match status" value="1"/>
</dbReference>
<dbReference type="Proteomes" id="UP000672011">
    <property type="component" value="Chromosome"/>
</dbReference>
<keyword evidence="4" id="KW-1185">Reference proteome</keyword>
<dbReference type="PROSITE" id="PS51257">
    <property type="entry name" value="PROKAR_LIPOPROTEIN"/>
    <property type="match status" value="1"/>
</dbReference>
<accession>A0ABX7XA85</accession>